<dbReference type="PANTHER" id="PTHR30008">
    <property type="entry name" value="EXODEOXYRIBONUCLEASE 7 LARGE SUBUNIT"/>
    <property type="match status" value="1"/>
</dbReference>
<proteinExistence type="inferred from homology"/>
<keyword evidence="2 5" id="KW-0540">Nuclease</keyword>
<feature type="compositionally biased region" description="Basic and acidic residues" evidence="7">
    <location>
        <begin position="478"/>
        <end position="489"/>
    </location>
</feature>
<dbReference type="NCBIfam" id="TIGR00237">
    <property type="entry name" value="xseA"/>
    <property type="match status" value="1"/>
</dbReference>
<feature type="domain" description="Exonuclease VII large subunit C-terminal" evidence="8">
    <location>
        <begin position="134"/>
        <end position="356"/>
    </location>
</feature>
<evidence type="ECO:0000256" key="2">
    <source>
        <dbReference type="ARBA" id="ARBA00022722"/>
    </source>
</evidence>
<dbReference type="GO" id="GO:0009318">
    <property type="term" value="C:exodeoxyribonuclease VII complex"/>
    <property type="evidence" value="ECO:0007669"/>
    <property type="project" value="UniProtKB-UniRule"/>
</dbReference>
<evidence type="ECO:0000313" key="11">
    <source>
        <dbReference type="Proteomes" id="UP000295560"/>
    </source>
</evidence>
<gene>
    <name evidence="5" type="primary">xseA</name>
    <name evidence="10" type="ORF">EV378_2408</name>
</gene>
<dbReference type="InterPro" id="IPR020579">
    <property type="entry name" value="Exonuc_VII_lsu_C"/>
</dbReference>
<protein>
    <recommendedName>
        <fullName evidence="5">Exodeoxyribonuclease 7 large subunit</fullName>
        <ecNumber evidence="5">3.1.11.6</ecNumber>
    </recommendedName>
    <alternativeName>
        <fullName evidence="5">Exodeoxyribonuclease VII large subunit</fullName>
        <shortName evidence="5">Exonuclease VII large subunit</shortName>
    </alternativeName>
</protein>
<keyword evidence="11" id="KW-1185">Reference proteome</keyword>
<comment type="function">
    <text evidence="5">Bidirectionally degrades single-stranded DNA into large acid-insoluble oligonucleotides, which are then degraded further into small acid-soluble oligonucleotides.</text>
</comment>
<evidence type="ECO:0000256" key="3">
    <source>
        <dbReference type="ARBA" id="ARBA00022801"/>
    </source>
</evidence>
<comment type="subcellular location">
    <subcellularLocation>
        <location evidence="5 6">Cytoplasm</location>
    </subcellularLocation>
</comment>
<dbReference type="CDD" id="cd04489">
    <property type="entry name" value="ExoVII_LU_OBF"/>
    <property type="match status" value="1"/>
</dbReference>
<dbReference type="GO" id="GO:0006308">
    <property type="term" value="P:DNA catabolic process"/>
    <property type="evidence" value="ECO:0007669"/>
    <property type="project" value="UniProtKB-UniRule"/>
</dbReference>
<dbReference type="HAMAP" id="MF_00378">
    <property type="entry name" value="Exonuc_7_L"/>
    <property type="match status" value="1"/>
</dbReference>
<accession>A0A4R1I049</accession>
<evidence type="ECO:0000256" key="6">
    <source>
        <dbReference type="RuleBase" id="RU004355"/>
    </source>
</evidence>
<dbReference type="PANTHER" id="PTHR30008:SF0">
    <property type="entry name" value="EXODEOXYRIBONUCLEASE 7 LARGE SUBUNIT"/>
    <property type="match status" value="1"/>
</dbReference>
<evidence type="ECO:0000259" key="8">
    <source>
        <dbReference type="Pfam" id="PF02601"/>
    </source>
</evidence>
<evidence type="ECO:0000259" key="9">
    <source>
        <dbReference type="Pfam" id="PF13742"/>
    </source>
</evidence>
<feature type="domain" description="OB-fold nucleic acid binding" evidence="9">
    <location>
        <begin position="19"/>
        <end position="111"/>
    </location>
</feature>
<feature type="region of interest" description="Disordered" evidence="7">
    <location>
        <begin position="416"/>
        <end position="489"/>
    </location>
</feature>
<dbReference type="InterPro" id="IPR003753">
    <property type="entry name" value="Exonuc_VII_L"/>
</dbReference>
<dbReference type="EMBL" id="SMFZ01000001">
    <property type="protein sequence ID" value="TCK26570.1"/>
    <property type="molecule type" value="Genomic_DNA"/>
</dbReference>
<comment type="catalytic activity">
    <reaction evidence="5 6">
        <text>Exonucleolytic cleavage in either 5'- to 3'- or 3'- to 5'-direction to yield nucleoside 5'-phosphates.</text>
        <dbReference type="EC" id="3.1.11.6"/>
    </reaction>
</comment>
<dbReference type="RefSeq" id="WP_165922252.1">
    <property type="nucleotide sequence ID" value="NZ_SMFZ01000001.1"/>
</dbReference>
<sequence>MSPAPASPAPSTSEEEPWPVRTVARKIAEWVDRLGAVWVEGQLAQVNARSGTAFLTLRDPAADVSLQLTAPSALVRESADAVREGSRVIVHGKPSFYLGRGTLSLRVDRIRAVGLGELLARIERLRRLLAAEGLFDPALKRRPPLLPSTIGLVTGRDSAAEHDVVTNARSRWPGVRFRIENVAVQGGLAVGQIVDALRALDRDPGVQVIVLARGGGSVEDLLPFSDETLCRAVAACRTPVVSAIGHEPDTPLVDHVADVRCSTPTEAGRSLVPDLGEETARIAGLRDRARRALSGWVDREQRRLGDLRARPVLAEPLRMLDARHREVADARAAAHRAVLRRFDRADAELEHLTARLTALGPSATLARGYALVQLADSAGSAGDVPRLLHSTADAPAGTRLRIRVADGALAATVDSGVDGPAASDGDGGVGSGGSAGTDEAGTGGTAGADGRAGTGGAAGAARTGGGRRAGRSGGAGARGRERAGEEAVG</sequence>
<dbReference type="InterPro" id="IPR025824">
    <property type="entry name" value="OB-fold_nuc-bd_dom"/>
</dbReference>
<organism evidence="10 11">
    <name type="scientific">Pseudonocardia endophytica</name>
    <dbReference type="NCBI Taxonomy" id="401976"/>
    <lineage>
        <taxon>Bacteria</taxon>
        <taxon>Bacillati</taxon>
        <taxon>Actinomycetota</taxon>
        <taxon>Actinomycetes</taxon>
        <taxon>Pseudonocardiales</taxon>
        <taxon>Pseudonocardiaceae</taxon>
        <taxon>Pseudonocardia</taxon>
    </lineage>
</organism>
<dbReference type="GO" id="GO:0005737">
    <property type="term" value="C:cytoplasm"/>
    <property type="evidence" value="ECO:0007669"/>
    <property type="project" value="UniProtKB-SubCell"/>
</dbReference>
<comment type="caution">
    <text evidence="10">The sequence shown here is derived from an EMBL/GenBank/DDBJ whole genome shotgun (WGS) entry which is preliminary data.</text>
</comment>
<dbReference type="AlphaFoldDB" id="A0A4R1I049"/>
<dbReference type="Pfam" id="PF02601">
    <property type="entry name" value="Exonuc_VII_L"/>
    <property type="match status" value="1"/>
</dbReference>
<keyword evidence="4 5" id="KW-0269">Exonuclease</keyword>
<evidence type="ECO:0000256" key="5">
    <source>
        <dbReference type="HAMAP-Rule" id="MF_00378"/>
    </source>
</evidence>
<comment type="similarity">
    <text evidence="5 6">Belongs to the XseA family.</text>
</comment>
<dbReference type="GO" id="GO:0003676">
    <property type="term" value="F:nucleic acid binding"/>
    <property type="evidence" value="ECO:0007669"/>
    <property type="project" value="InterPro"/>
</dbReference>
<evidence type="ECO:0000256" key="7">
    <source>
        <dbReference type="SAM" id="MobiDB-lite"/>
    </source>
</evidence>
<evidence type="ECO:0000256" key="1">
    <source>
        <dbReference type="ARBA" id="ARBA00022490"/>
    </source>
</evidence>
<reference evidence="10 11" key="1">
    <citation type="submission" date="2019-03" db="EMBL/GenBank/DDBJ databases">
        <title>Sequencing the genomes of 1000 actinobacteria strains.</title>
        <authorList>
            <person name="Klenk H.-P."/>
        </authorList>
    </citation>
    <scope>NUCLEOTIDE SEQUENCE [LARGE SCALE GENOMIC DNA]</scope>
    <source>
        <strain evidence="10 11">DSM 44969</strain>
    </source>
</reference>
<comment type="subunit">
    <text evidence="5">Heterooligomer composed of large and small subunits.</text>
</comment>
<evidence type="ECO:0000256" key="4">
    <source>
        <dbReference type="ARBA" id="ARBA00022839"/>
    </source>
</evidence>
<evidence type="ECO:0000313" key="10">
    <source>
        <dbReference type="EMBL" id="TCK26570.1"/>
    </source>
</evidence>
<dbReference type="EC" id="3.1.11.6" evidence="5"/>
<dbReference type="Proteomes" id="UP000295560">
    <property type="component" value="Unassembled WGS sequence"/>
</dbReference>
<dbReference type="GO" id="GO:0008855">
    <property type="term" value="F:exodeoxyribonuclease VII activity"/>
    <property type="evidence" value="ECO:0007669"/>
    <property type="project" value="UniProtKB-UniRule"/>
</dbReference>
<feature type="compositionally biased region" description="Gly residues" evidence="7">
    <location>
        <begin position="425"/>
        <end position="477"/>
    </location>
</feature>
<keyword evidence="3 5" id="KW-0378">Hydrolase</keyword>
<keyword evidence="1 5" id="KW-0963">Cytoplasm</keyword>
<name>A0A4R1I049_PSEEN</name>
<dbReference type="Pfam" id="PF13742">
    <property type="entry name" value="tRNA_anti_2"/>
    <property type="match status" value="1"/>
</dbReference>